<evidence type="ECO:0000313" key="1">
    <source>
        <dbReference type="EMBL" id="EEQ55391.1"/>
    </source>
</evidence>
<proteinExistence type="predicted"/>
<accession>C5EBJ7</accession>
<protein>
    <submittedName>
        <fullName evidence="1">Uncharacterized protein</fullName>
    </submittedName>
</protein>
<dbReference type="HOGENOM" id="CLU_2841042_0_0_11"/>
<gene>
    <name evidence="1" type="ORF">BLIG_01715</name>
</gene>
<dbReference type="Proteomes" id="UP000005084">
    <property type="component" value="Unassembled WGS sequence"/>
</dbReference>
<dbReference type="AlphaFoldDB" id="C5EBJ7"/>
<reference evidence="1" key="1">
    <citation type="submission" date="2008-08" db="EMBL/GenBank/DDBJ databases">
        <title>Annotation of Bifidobacterium longum subsp. infantis CCUG 52486.</title>
        <authorList>
            <consortium name="The Broad Institute Genome Sequencing Platform"/>
            <person name="Gougoulias C."/>
            <person name="Tuohy K.M."/>
            <person name="Gibson G.R."/>
            <person name="Ward D."/>
            <person name="Mehta T."/>
            <person name="Young S."/>
            <person name="Jaffe D."/>
            <person name="Gnerre S."/>
            <person name="Berlin A."/>
            <person name="Heiman D."/>
            <person name="Hepburn T."/>
            <person name="Shea T."/>
            <person name="Sykes S."/>
            <person name="Alvarado L."/>
            <person name="Kodira C."/>
            <person name="Borodovsky M."/>
            <person name="Lander E."/>
            <person name="Galagan J."/>
            <person name="Nusbaum C."/>
            <person name="Birren B."/>
        </authorList>
    </citation>
    <scope>NUCLEOTIDE SEQUENCE [LARGE SCALE GENOMIC DNA]</scope>
    <source>
        <strain evidence="1">CCUG 52486</strain>
    </source>
</reference>
<sequence>MPASISSRSLARGIRSSTGGMVVDSALISLIEHSCNFAKEHGWTHCIYGLCVWGESENGSTANER</sequence>
<organism evidence="1">
    <name type="scientific">Bifidobacterium longum subsp. infantis CCUG 52486</name>
    <dbReference type="NCBI Taxonomy" id="537937"/>
    <lineage>
        <taxon>Bacteria</taxon>
        <taxon>Bacillati</taxon>
        <taxon>Actinomycetota</taxon>
        <taxon>Actinomycetes</taxon>
        <taxon>Bifidobacteriales</taxon>
        <taxon>Bifidobacteriaceae</taxon>
        <taxon>Bifidobacterium</taxon>
    </lineage>
</organism>
<dbReference type="EMBL" id="DS990240">
    <property type="protein sequence ID" value="EEQ55391.1"/>
    <property type="molecule type" value="Genomic_DNA"/>
</dbReference>
<name>C5EBJ7_BIFLI</name>